<dbReference type="InterPro" id="IPR030381">
    <property type="entry name" value="G_DYNAMIN_dom"/>
</dbReference>
<dbReference type="CDD" id="cd09912">
    <property type="entry name" value="DLP_2"/>
    <property type="match status" value="1"/>
</dbReference>
<dbReference type="PANTHER" id="PTHR43681">
    <property type="entry name" value="TRANSMEMBRANE GTPASE FZO"/>
    <property type="match status" value="1"/>
</dbReference>
<dbReference type="Gene3D" id="3.40.50.300">
    <property type="entry name" value="P-loop containing nucleotide triphosphate hydrolases"/>
    <property type="match status" value="1"/>
</dbReference>
<evidence type="ECO:0000313" key="2">
    <source>
        <dbReference type="EMBL" id="HDD52516.1"/>
    </source>
</evidence>
<accession>A0A7C0Y8D4</accession>
<proteinExistence type="predicted"/>
<dbReference type="AlphaFoldDB" id="A0A7C0Y8D4"/>
<dbReference type="InterPro" id="IPR027417">
    <property type="entry name" value="P-loop_NTPase"/>
</dbReference>
<dbReference type="Proteomes" id="UP000885690">
    <property type="component" value="Unassembled WGS sequence"/>
</dbReference>
<dbReference type="InterPro" id="IPR051943">
    <property type="entry name" value="TRAFAC_Dynamin-like_GTPase"/>
</dbReference>
<organism evidence="2">
    <name type="scientific">Thermosulfidibacter takaii</name>
    <dbReference type="NCBI Taxonomy" id="412593"/>
    <lineage>
        <taxon>Bacteria</taxon>
        <taxon>Pseudomonadati</taxon>
        <taxon>Thermosulfidibacterota</taxon>
        <taxon>Thermosulfidibacteria</taxon>
        <taxon>Thermosulfidibacterales</taxon>
        <taxon>Thermosulfidibacteraceae</taxon>
    </lineage>
</organism>
<comment type="caution">
    <text evidence="2">The sequence shown here is derived from an EMBL/GenBank/DDBJ whole genome shotgun (WGS) entry which is preliminary data.</text>
</comment>
<dbReference type="SUPFAM" id="SSF52540">
    <property type="entry name" value="P-loop containing nucleoside triphosphate hydrolases"/>
    <property type="match status" value="1"/>
</dbReference>
<sequence>MHFGVAQEKITQAIATLAPMVKEQDREMLSEVERKLKENKFNLVVLGQFKRGKTTFINALLGEKLLPSAILPLTSIVTTLEYGPQMEVEVHFLDGQVKKIEPQNIRLYVTERENPKNEKGVKYVRVLHPASILKKGIILVDTPGVGSLYENNTDVTYGFLPRVDAGVFLLTVDPPLSKEEIAFLKDVYPHVERIFFVLNKVDYVDSDDLQEVMDFALGNLKEALGSNHIPIYPLSAKMALEGRTDGDEGKVVKSGIADLEEALEDFLLKEKGSIVLRSSANKVLSLLSTSLFQVELEIKAATTPLEELEEKIERFRVIKEEISQERRDSEFLFKGGIDSLIKIVNMDMERFQTQKIPKIYARLLETFQENKHRGSLELSKLLDQAMKEILVREFDQMVIQENEKVNAEYSRIARRFADKVNDIIDRLMVLAAELFEIPLERFQVEETITEESSLWYKLEDRPKLLDL</sequence>
<dbReference type="Pfam" id="PF00350">
    <property type="entry name" value="Dynamin_N"/>
    <property type="match status" value="1"/>
</dbReference>
<reference evidence="2" key="1">
    <citation type="journal article" date="2020" name="mSystems">
        <title>Genome- and Community-Level Interaction Insights into Carbon Utilization and Element Cycling Functions of Hydrothermarchaeota in Hydrothermal Sediment.</title>
        <authorList>
            <person name="Zhou Z."/>
            <person name="Liu Y."/>
            <person name="Xu W."/>
            <person name="Pan J."/>
            <person name="Luo Z.H."/>
            <person name="Li M."/>
        </authorList>
    </citation>
    <scope>NUCLEOTIDE SEQUENCE [LARGE SCALE GENOMIC DNA]</scope>
    <source>
        <strain evidence="2">HyVt-115</strain>
    </source>
</reference>
<protein>
    <submittedName>
        <fullName evidence="2">Dynamin</fullName>
    </submittedName>
</protein>
<dbReference type="EMBL" id="DQWS01000017">
    <property type="protein sequence ID" value="HDD52516.1"/>
    <property type="molecule type" value="Genomic_DNA"/>
</dbReference>
<name>A0A7C0Y8D4_9BACT</name>
<dbReference type="InterPro" id="IPR045063">
    <property type="entry name" value="Dynamin_N"/>
</dbReference>
<dbReference type="PANTHER" id="PTHR43681:SF1">
    <property type="entry name" value="SARCALUMENIN"/>
    <property type="match status" value="1"/>
</dbReference>
<gene>
    <name evidence="2" type="ORF">ENF32_00390</name>
</gene>
<dbReference type="PROSITE" id="PS51718">
    <property type="entry name" value="G_DYNAMIN_2"/>
    <property type="match status" value="1"/>
</dbReference>
<dbReference type="GO" id="GO:0005525">
    <property type="term" value="F:GTP binding"/>
    <property type="evidence" value="ECO:0007669"/>
    <property type="project" value="InterPro"/>
</dbReference>
<evidence type="ECO:0000259" key="1">
    <source>
        <dbReference type="PROSITE" id="PS51718"/>
    </source>
</evidence>
<feature type="domain" description="Dynamin-type G" evidence="1">
    <location>
        <begin position="37"/>
        <end position="276"/>
    </location>
</feature>